<evidence type="ECO:0000256" key="1">
    <source>
        <dbReference type="SAM" id="Phobius"/>
    </source>
</evidence>
<evidence type="ECO:0000313" key="3">
    <source>
        <dbReference type="Proteomes" id="UP001224890"/>
    </source>
</evidence>
<feature type="transmembrane region" description="Helical" evidence="1">
    <location>
        <begin position="117"/>
        <end position="138"/>
    </location>
</feature>
<dbReference type="EMBL" id="JAHMHR010000004">
    <property type="protein sequence ID" value="KAK1691624.1"/>
    <property type="molecule type" value="Genomic_DNA"/>
</dbReference>
<protein>
    <submittedName>
        <fullName evidence="2">Uncharacterized protein</fullName>
    </submittedName>
</protein>
<keyword evidence="1" id="KW-0812">Transmembrane</keyword>
<proteinExistence type="predicted"/>
<gene>
    <name evidence="2" type="ORF">BDP55DRAFT_647564</name>
</gene>
<keyword evidence="3" id="KW-1185">Reference proteome</keyword>
<keyword evidence="1" id="KW-1133">Transmembrane helix</keyword>
<dbReference type="Proteomes" id="UP001224890">
    <property type="component" value="Unassembled WGS sequence"/>
</dbReference>
<comment type="caution">
    <text evidence="2">The sequence shown here is derived from an EMBL/GenBank/DDBJ whole genome shotgun (WGS) entry which is preliminary data.</text>
</comment>
<feature type="transmembrane region" description="Helical" evidence="1">
    <location>
        <begin position="72"/>
        <end position="97"/>
    </location>
</feature>
<name>A0AAJ0B0T1_9PEZI</name>
<dbReference type="AlphaFoldDB" id="A0AAJ0B0T1"/>
<reference evidence="2" key="1">
    <citation type="submission" date="2021-06" db="EMBL/GenBank/DDBJ databases">
        <title>Comparative genomics, transcriptomics and evolutionary studies reveal genomic signatures of adaptation to plant cell wall in hemibiotrophic fungi.</title>
        <authorList>
            <consortium name="DOE Joint Genome Institute"/>
            <person name="Baroncelli R."/>
            <person name="Diaz J.F."/>
            <person name="Benocci T."/>
            <person name="Peng M."/>
            <person name="Battaglia E."/>
            <person name="Haridas S."/>
            <person name="Andreopoulos W."/>
            <person name="Labutti K."/>
            <person name="Pangilinan J."/>
            <person name="Floch G.L."/>
            <person name="Makela M.R."/>
            <person name="Henrissat B."/>
            <person name="Grigoriev I.V."/>
            <person name="Crouch J.A."/>
            <person name="De Vries R.P."/>
            <person name="Sukno S.A."/>
            <person name="Thon M.R."/>
        </authorList>
    </citation>
    <scope>NUCLEOTIDE SEQUENCE</scope>
    <source>
        <strain evidence="2">CBS 193.32</strain>
    </source>
</reference>
<dbReference type="RefSeq" id="XP_060435319.1">
    <property type="nucleotide sequence ID" value="XM_060573790.1"/>
</dbReference>
<accession>A0AAJ0B0T1</accession>
<feature type="transmembrane region" description="Helical" evidence="1">
    <location>
        <begin position="12"/>
        <end position="28"/>
    </location>
</feature>
<feature type="transmembrane region" description="Helical" evidence="1">
    <location>
        <begin position="40"/>
        <end position="60"/>
    </location>
</feature>
<dbReference type="GeneID" id="85458316"/>
<organism evidence="2 3">
    <name type="scientific">Colletotrichum godetiae</name>
    <dbReference type="NCBI Taxonomy" id="1209918"/>
    <lineage>
        <taxon>Eukaryota</taxon>
        <taxon>Fungi</taxon>
        <taxon>Dikarya</taxon>
        <taxon>Ascomycota</taxon>
        <taxon>Pezizomycotina</taxon>
        <taxon>Sordariomycetes</taxon>
        <taxon>Hypocreomycetidae</taxon>
        <taxon>Glomerellales</taxon>
        <taxon>Glomerellaceae</taxon>
        <taxon>Colletotrichum</taxon>
        <taxon>Colletotrichum acutatum species complex</taxon>
    </lineage>
</organism>
<keyword evidence="1" id="KW-0472">Membrane</keyword>
<sequence length="270" mass="29558">MSHIELTRIIDLWAAFILSNAVVGVYCLQYNKQRPMLIRLLPSFASISITAPLAIAFQVIRDHVKRSTAPSVLATVLHCCCICIINYVEFLELHTLIFSIRPPRIALLWSNMDAKGAVWFIATFECVLLVAGLGILVITPYDLVALPLVANRFLQFASFSWLLWLRSCKTDDLPRPNLRLGPSPSHSRDQRRVCGLTACSSVATAVSTLALALSAAGNPFFATSLQCSVCVLTLGPTYVKRVSDTRHHEGAASPQNWTHGSILNTGAGIL</sequence>
<feature type="transmembrane region" description="Helical" evidence="1">
    <location>
        <begin position="144"/>
        <end position="165"/>
    </location>
</feature>
<evidence type="ECO:0000313" key="2">
    <source>
        <dbReference type="EMBL" id="KAK1691624.1"/>
    </source>
</evidence>